<comment type="caution">
    <text evidence="2">The sequence shown here is derived from an EMBL/GenBank/DDBJ whole genome shotgun (WGS) entry which is preliminary data.</text>
</comment>
<proteinExistence type="predicted"/>
<reference evidence="2 3" key="1">
    <citation type="submission" date="2024-11" db="EMBL/GenBank/DDBJ databases">
        <title>Chromosome-level genome assembly of Eucalyptus globulus Labill. provides insights into its genome evolution.</title>
        <authorList>
            <person name="Li X."/>
        </authorList>
    </citation>
    <scope>NUCLEOTIDE SEQUENCE [LARGE SCALE GENOMIC DNA]</scope>
    <source>
        <strain evidence="2">CL2024</strain>
        <tissue evidence="2">Fresh tender leaves</tissue>
    </source>
</reference>
<dbReference type="AlphaFoldDB" id="A0ABD3L5U0"/>
<keyword evidence="3" id="KW-1185">Reference proteome</keyword>
<evidence type="ECO:0000313" key="2">
    <source>
        <dbReference type="EMBL" id="KAL3747220.1"/>
    </source>
</evidence>
<protein>
    <submittedName>
        <fullName evidence="2">Uncharacterized protein</fullName>
    </submittedName>
</protein>
<dbReference type="EMBL" id="JBJKBG010000003">
    <property type="protein sequence ID" value="KAL3747220.1"/>
    <property type="molecule type" value="Genomic_DNA"/>
</dbReference>
<organism evidence="2 3">
    <name type="scientific">Eucalyptus globulus</name>
    <name type="common">Tasmanian blue gum</name>
    <dbReference type="NCBI Taxonomy" id="34317"/>
    <lineage>
        <taxon>Eukaryota</taxon>
        <taxon>Viridiplantae</taxon>
        <taxon>Streptophyta</taxon>
        <taxon>Embryophyta</taxon>
        <taxon>Tracheophyta</taxon>
        <taxon>Spermatophyta</taxon>
        <taxon>Magnoliopsida</taxon>
        <taxon>eudicotyledons</taxon>
        <taxon>Gunneridae</taxon>
        <taxon>Pentapetalae</taxon>
        <taxon>rosids</taxon>
        <taxon>malvids</taxon>
        <taxon>Myrtales</taxon>
        <taxon>Myrtaceae</taxon>
        <taxon>Myrtoideae</taxon>
        <taxon>Eucalypteae</taxon>
        <taxon>Eucalyptus</taxon>
    </lineage>
</organism>
<gene>
    <name evidence="2" type="ORF">ACJRO7_016060</name>
</gene>
<feature type="region of interest" description="Disordered" evidence="1">
    <location>
        <begin position="18"/>
        <end position="38"/>
    </location>
</feature>
<name>A0ABD3L5U0_EUCGL</name>
<evidence type="ECO:0000313" key="3">
    <source>
        <dbReference type="Proteomes" id="UP001634007"/>
    </source>
</evidence>
<feature type="compositionally biased region" description="Basic and acidic residues" evidence="1">
    <location>
        <begin position="18"/>
        <end position="34"/>
    </location>
</feature>
<sequence length="180" mass="20184">MLFFSKAAKRPNFVQHEIQERRRKRESEPCESSKKSKLIGPDNKATKCLLDVTDHKIQNLNFECLRIGDDSAQMESQSNNVLPVDLETRMHNLWPPSTGGVDFKVMQGQTPDQMAGPSPSDLPSVFHEMSEKLIRDNMVVGNDAMRDPGIYLELEGLTEKSCGWSEYTSGLEEQAAGLTP</sequence>
<accession>A0ABD3L5U0</accession>
<evidence type="ECO:0000256" key="1">
    <source>
        <dbReference type="SAM" id="MobiDB-lite"/>
    </source>
</evidence>
<dbReference type="Proteomes" id="UP001634007">
    <property type="component" value="Unassembled WGS sequence"/>
</dbReference>